<reference evidence="2 3" key="1">
    <citation type="journal article" date="2023" name="Plants (Basel)">
        <title>Bridging the Gap: Combining Genomics and Transcriptomics Approaches to Understand Stylosanthes scabra, an Orphan Legume from the Brazilian Caatinga.</title>
        <authorList>
            <person name="Ferreira-Neto J.R.C."/>
            <person name="da Silva M.D."/>
            <person name="Binneck E."/>
            <person name="de Melo N.F."/>
            <person name="da Silva R.H."/>
            <person name="de Melo A.L.T.M."/>
            <person name="Pandolfi V."/>
            <person name="Bustamante F.O."/>
            <person name="Brasileiro-Vidal A.C."/>
            <person name="Benko-Iseppon A.M."/>
        </authorList>
    </citation>
    <scope>NUCLEOTIDE SEQUENCE [LARGE SCALE GENOMIC DNA]</scope>
    <source>
        <tissue evidence="2">Leaves</tissue>
    </source>
</reference>
<comment type="caution">
    <text evidence="2">The sequence shown here is derived from an EMBL/GenBank/DDBJ whole genome shotgun (WGS) entry which is preliminary data.</text>
</comment>
<feature type="region of interest" description="Disordered" evidence="1">
    <location>
        <begin position="1"/>
        <end position="38"/>
    </location>
</feature>
<evidence type="ECO:0000256" key="1">
    <source>
        <dbReference type="SAM" id="MobiDB-lite"/>
    </source>
</evidence>
<accession>A0ABU6STT2</accession>
<keyword evidence="3" id="KW-1185">Reference proteome</keyword>
<gene>
    <name evidence="2" type="ORF">PIB30_117073</name>
</gene>
<name>A0ABU6STT2_9FABA</name>
<organism evidence="2 3">
    <name type="scientific">Stylosanthes scabra</name>
    <dbReference type="NCBI Taxonomy" id="79078"/>
    <lineage>
        <taxon>Eukaryota</taxon>
        <taxon>Viridiplantae</taxon>
        <taxon>Streptophyta</taxon>
        <taxon>Embryophyta</taxon>
        <taxon>Tracheophyta</taxon>
        <taxon>Spermatophyta</taxon>
        <taxon>Magnoliopsida</taxon>
        <taxon>eudicotyledons</taxon>
        <taxon>Gunneridae</taxon>
        <taxon>Pentapetalae</taxon>
        <taxon>rosids</taxon>
        <taxon>fabids</taxon>
        <taxon>Fabales</taxon>
        <taxon>Fabaceae</taxon>
        <taxon>Papilionoideae</taxon>
        <taxon>50 kb inversion clade</taxon>
        <taxon>dalbergioids sensu lato</taxon>
        <taxon>Dalbergieae</taxon>
        <taxon>Pterocarpus clade</taxon>
        <taxon>Stylosanthes</taxon>
    </lineage>
</organism>
<proteinExistence type="predicted"/>
<feature type="compositionally biased region" description="Basic and acidic residues" evidence="1">
    <location>
        <begin position="1"/>
        <end position="13"/>
    </location>
</feature>
<protein>
    <submittedName>
        <fullName evidence="2">Uncharacterized protein</fullName>
    </submittedName>
</protein>
<evidence type="ECO:0000313" key="3">
    <source>
        <dbReference type="Proteomes" id="UP001341840"/>
    </source>
</evidence>
<dbReference type="EMBL" id="JASCZI010061984">
    <property type="protein sequence ID" value="MED6139861.1"/>
    <property type="molecule type" value="Genomic_DNA"/>
</dbReference>
<sequence length="120" mass="13475">MARSKNVKEPELHARRKRDRPRNKDGQRMKMNPSRCSPKGVADVWQAIALQENGAKLREVEGMGFGVVKHILSWKVNQPLMVALAAAYDRDTKSLLVGTRKILITVELIARCLGFSNHGI</sequence>
<dbReference type="Proteomes" id="UP001341840">
    <property type="component" value="Unassembled WGS sequence"/>
</dbReference>
<evidence type="ECO:0000313" key="2">
    <source>
        <dbReference type="EMBL" id="MED6139861.1"/>
    </source>
</evidence>